<evidence type="ECO:0000313" key="2">
    <source>
        <dbReference type="Proteomes" id="UP001596443"/>
    </source>
</evidence>
<name>A0ABD5T6N3_9EURY</name>
<proteinExistence type="predicted"/>
<dbReference type="InterPro" id="IPR014858">
    <property type="entry name" value="BrxB"/>
</dbReference>
<dbReference type="GeneID" id="81211611"/>
<dbReference type="AlphaFoldDB" id="A0ABD5T6N3"/>
<keyword evidence="2" id="KW-1185">Reference proteome</keyword>
<evidence type="ECO:0000313" key="1">
    <source>
        <dbReference type="EMBL" id="MFC6784885.1"/>
    </source>
</evidence>
<reference evidence="1 2" key="1">
    <citation type="journal article" date="2019" name="Int. J. Syst. Evol. Microbiol.">
        <title>The Global Catalogue of Microorganisms (GCM) 10K type strain sequencing project: providing services to taxonomists for standard genome sequencing and annotation.</title>
        <authorList>
            <consortium name="The Broad Institute Genomics Platform"/>
            <consortium name="The Broad Institute Genome Sequencing Center for Infectious Disease"/>
            <person name="Wu L."/>
            <person name="Ma J."/>
        </authorList>
    </citation>
    <scope>NUCLEOTIDE SEQUENCE [LARGE SCALE GENOMIC DNA]</scope>
    <source>
        <strain evidence="1 2">SYNS20</strain>
    </source>
</reference>
<dbReference type="EMBL" id="JBHSWX010000002">
    <property type="protein sequence ID" value="MFC6784885.1"/>
    <property type="molecule type" value="Genomic_DNA"/>
</dbReference>
<dbReference type="Proteomes" id="UP001596443">
    <property type="component" value="Unassembled WGS sequence"/>
</dbReference>
<sequence>MPSNINDRLEELEDLVLRNRDKVGKRTGVPFIVFTYPPNDELDVEPEIEGFAEKLQFNDQNVDLIDMRDLFFQTLEDQGITEGVFEREQHAPDELSDGLKQALLEPGNSLGPLPTRIIEASEAADTVLIYRMGILYPFASASLLMSLLEGEVESDVPIVFFYPATTEDKSLRFLNGTEGTYYRAKVF</sequence>
<accession>A0ABD5T6N3</accession>
<gene>
    <name evidence="1" type="ORF">ACFQFD_02430</name>
</gene>
<dbReference type="Pfam" id="PF08747">
    <property type="entry name" value="BrxB"/>
    <property type="match status" value="1"/>
</dbReference>
<protein>
    <submittedName>
        <fullName evidence="1">BREX protein BrxB domain-containing protein</fullName>
    </submittedName>
</protein>
<organism evidence="1 2">
    <name type="scientific">Halobaculum halobium</name>
    <dbReference type="NCBI Taxonomy" id="3032281"/>
    <lineage>
        <taxon>Archaea</taxon>
        <taxon>Methanobacteriati</taxon>
        <taxon>Methanobacteriota</taxon>
        <taxon>Stenosarchaea group</taxon>
        <taxon>Halobacteria</taxon>
        <taxon>Halobacteriales</taxon>
        <taxon>Haloferacaceae</taxon>
        <taxon>Halobaculum</taxon>
    </lineage>
</organism>
<comment type="caution">
    <text evidence="1">The sequence shown here is derived from an EMBL/GenBank/DDBJ whole genome shotgun (WGS) entry which is preliminary data.</text>
</comment>
<dbReference type="RefSeq" id="WP_284063881.1">
    <property type="nucleotide sequence ID" value="NZ_CP126160.1"/>
</dbReference>